<evidence type="ECO:0000256" key="23">
    <source>
        <dbReference type="ARBA" id="ARBA00034000"/>
    </source>
</evidence>
<evidence type="ECO:0000256" key="25">
    <source>
        <dbReference type="ARBA" id="ARBA00049902"/>
    </source>
</evidence>
<dbReference type="PANTHER" id="PTHR32282">
    <property type="entry name" value="BINDING PROTEIN TRANSPEPTIDASE, PUTATIVE-RELATED"/>
    <property type="match status" value="1"/>
</dbReference>
<evidence type="ECO:0000256" key="19">
    <source>
        <dbReference type="ARBA" id="ARBA00023136"/>
    </source>
</evidence>
<evidence type="ECO:0000256" key="14">
    <source>
        <dbReference type="ARBA" id="ARBA00022801"/>
    </source>
</evidence>
<evidence type="ECO:0000256" key="6">
    <source>
        <dbReference type="ARBA" id="ARBA00018638"/>
    </source>
</evidence>
<dbReference type="InterPro" id="IPR023346">
    <property type="entry name" value="Lysozyme-like_dom_sf"/>
</dbReference>
<dbReference type="SUPFAM" id="SSF53955">
    <property type="entry name" value="Lysozyme-like"/>
    <property type="match status" value="1"/>
</dbReference>
<evidence type="ECO:0000256" key="21">
    <source>
        <dbReference type="ARBA" id="ARBA00023268"/>
    </source>
</evidence>
<sequence length="884" mass="97160">MFRPFVAASCFDDPPSFLYSPRVRVFPKVAVAFLFRFILSFLGGIFTTLTMSIGMVALTFGALFWVYGRDLPSHESLAQYTPPTISRIYSGQGRLIDEFATERRLFAPANTIPDLVKQAFISAEDKNFYTHEGYDLRGIAAAAVDAVKSGGRDVRGASTITQQVMKNFLLSGDRRAERKIKEIILAARIEKALDKEKILELYMNEIFLGQNSYGVAAASQTYFNKTLSELAPHEAAFLASLPKAPSDYHPVRRKDRLLSRRNFVLREMNENGYITDAAYEIEVAEPLRSVQNGDFESFKEELPPRDYFTDEIRRQLSENFGEGEFFTGGLTVRATIDNEMQPVAAEALRIQLEQYDRGVGVWRGTGKKIPLDQLGSEENWRAALDALRVPRDITLENKWYPAVVLEVGSQDARIGIEGVDEVDGGHWIPAKDAQWARKRLADGKLADRAQVAGDLVEQGDVVLVRKMTTDDDGSFIRWTLRQVPEVQGAFVAMDVNTGRVISMQGGFSYQDSVFNRATQANRQPGSSFKPFVYAAALDSGYSPATIVVDAPIEIDTPQGVWRPRNSSNKFYGPTPLRTGIEQSRNLMTIRLAQEVGMDVVGSYAERFGVYDDLSPVLANALGSQETTLYQMAAAYAMFANGGERVQPTLVDRVQDRYGRTVYQHDERICNDCKLADLAAGLAPRVISNRERVMDPITAYQLTSMMKGVVDRGTAAGAINLPVPIAGKTGTTNDAKDVWFIGFSSNIVAGCYIGFDTPRSLGRSAYGAGMCGPVFQRFMSQAIKKYGGGPFSVPDGCVFINIDRFTGARLSDGASGKNVVSECFREGEEPIFGITFDGGFAMGADLPLVEDVARAPARQVTTSTGRKAVVGPKASFGTLSSGGLY</sequence>
<keyword evidence="14" id="KW-0378">Hydrolase</keyword>
<evidence type="ECO:0000259" key="30">
    <source>
        <dbReference type="Pfam" id="PF17092"/>
    </source>
</evidence>
<keyword evidence="10" id="KW-0645">Protease</keyword>
<evidence type="ECO:0000256" key="26">
    <source>
        <dbReference type="ARBA" id="ARBA00060592"/>
    </source>
</evidence>
<dbReference type="GO" id="GO:0008955">
    <property type="term" value="F:peptidoglycan glycosyltransferase activity"/>
    <property type="evidence" value="ECO:0007669"/>
    <property type="project" value="UniProtKB-EC"/>
</dbReference>
<dbReference type="Pfam" id="PF00912">
    <property type="entry name" value="Transgly"/>
    <property type="match status" value="1"/>
</dbReference>
<dbReference type="GO" id="GO:0030288">
    <property type="term" value="C:outer membrane-bounded periplasmic space"/>
    <property type="evidence" value="ECO:0007669"/>
    <property type="project" value="TreeGrafter"/>
</dbReference>
<dbReference type="InterPro" id="IPR031376">
    <property type="entry name" value="PCB_OB"/>
</dbReference>
<evidence type="ECO:0000256" key="13">
    <source>
        <dbReference type="ARBA" id="ARBA00022692"/>
    </source>
</evidence>
<dbReference type="FunFam" id="1.10.3810.10:FF:000003">
    <property type="entry name" value="Penicillin-binding protein 1a"/>
    <property type="match status" value="1"/>
</dbReference>
<dbReference type="EC" id="2.4.99.28" evidence="24"/>
<evidence type="ECO:0000256" key="12">
    <source>
        <dbReference type="ARBA" id="ARBA00022679"/>
    </source>
</evidence>
<keyword evidence="16" id="KW-0735">Signal-anchor</keyword>
<dbReference type="GO" id="GO:0009002">
    <property type="term" value="F:serine-type D-Ala-D-Ala carboxypeptidase activity"/>
    <property type="evidence" value="ECO:0007669"/>
    <property type="project" value="UniProtKB-EC"/>
</dbReference>
<evidence type="ECO:0000313" key="31">
    <source>
        <dbReference type="EMBL" id="SFD78508.1"/>
    </source>
</evidence>
<dbReference type="Gene3D" id="2.40.50.140">
    <property type="entry name" value="Nucleic acid-binding proteins"/>
    <property type="match status" value="1"/>
</dbReference>
<evidence type="ECO:0000256" key="22">
    <source>
        <dbReference type="ARBA" id="ARBA00023316"/>
    </source>
</evidence>
<dbReference type="SUPFAM" id="SSF56601">
    <property type="entry name" value="beta-lactamase/transpeptidase-like"/>
    <property type="match status" value="1"/>
</dbReference>
<gene>
    <name evidence="31" type="ORF">SAMN04488523_102387</name>
</gene>
<evidence type="ECO:0000256" key="20">
    <source>
        <dbReference type="ARBA" id="ARBA00023251"/>
    </source>
</evidence>
<dbReference type="InterPro" id="IPR012338">
    <property type="entry name" value="Beta-lactam/transpept-like"/>
</dbReference>
<evidence type="ECO:0000256" key="3">
    <source>
        <dbReference type="ARBA" id="ARBA00007090"/>
    </source>
</evidence>
<dbReference type="GO" id="GO:0008360">
    <property type="term" value="P:regulation of cell shape"/>
    <property type="evidence" value="ECO:0007669"/>
    <property type="project" value="UniProtKB-KW"/>
</dbReference>
<feature type="domain" description="Glycosyl transferase family 51" evidence="29">
    <location>
        <begin position="93"/>
        <end position="268"/>
    </location>
</feature>
<keyword evidence="17" id="KW-0573">Peptidoglycan synthesis</keyword>
<dbReference type="Proteomes" id="UP000198977">
    <property type="component" value="Unassembled WGS sequence"/>
</dbReference>
<dbReference type="Gene3D" id="3.40.710.10">
    <property type="entry name" value="DD-peptidase/beta-lactamase superfamily"/>
    <property type="match status" value="2"/>
</dbReference>
<evidence type="ECO:0000256" key="27">
    <source>
        <dbReference type="SAM" id="Phobius"/>
    </source>
</evidence>
<evidence type="ECO:0000256" key="9">
    <source>
        <dbReference type="ARBA" id="ARBA00022645"/>
    </source>
</evidence>
<evidence type="ECO:0000259" key="29">
    <source>
        <dbReference type="Pfam" id="PF00912"/>
    </source>
</evidence>
<dbReference type="InterPro" id="IPR012340">
    <property type="entry name" value="NA-bd_OB-fold"/>
</dbReference>
<dbReference type="AlphaFoldDB" id="A0A1I1V946"/>
<evidence type="ECO:0000313" key="32">
    <source>
        <dbReference type="Proteomes" id="UP000198977"/>
    </source>
</evidence>
<dbReference type="InterPro" id="IPR001460">
    <property type="entry name" value="PCN-bd_Tpept"/>
</dbReference>
<feature type="transmembrane region" description="Helical" evidence="27">
    <location>
        <begin position="34"/>
        <end position="67"/>
    </location>
</feature>
<comment type="similarity">
    <text evidence="3">In the C-terminal section; belongs to the transpeptidase family.</text>
</comment>
<dbReference type="Pfam" id="PF00905">
    <property type="entry name" value="Transpeptidase"/>
    <property type="match status" value="1"/>
</dbReference>
<evidence type="ECO:0000256" key="2">
    <source>
        <dbReference type="ARBA" id="ARBA00004752"/>
    </source>
</evidence>
<evidence type="ECO:0000256" key="5">
    <source>
        <dbReference type="ARBA" id="ARBA00012448"/>
    </source>
</evidence>
<evidence type="ECO:0000256" key="7">
    <source>
        <dbReference type="ARBA" id="ARBA00022475"/>
    </source>
</evidence>
<dbReference type="InterPro" id="IPR001264">
    <property type="entry name" value="Glyco_trans_51"/>
</dbReference>
<dbReference type="GO" id="GO:0071555">
    <property type="term" value="P:cell wall organization"/>
    <property type="evidence" value="ECO:0007669"/>
    <property type="project" value="UniProtKB-KW"/>
</dbReference>
<name>A0A1I1V946_9RHOB</name>
<evidence type="ECO:0000256" key="24">
    <source>
        <dbReference type="ARBA" id="ARBA00044770"/>
    </source>
</evidence>
<keyword evidence="19 27" id="KW-0472">Membrane</keyword>
<keyword evidence="20" id="KW-0046">Antibiotic resistance</keyword>
<dbReference type="Gene3D" id="1.10.3810.10">
    <property type="entry name" value="Biosynthetic peptidoglycan transglycosylase-like"/>
    <property type="match status" value="1"/>
</dbReference>
<comment type="catalytic activity">
    <reaction evidence="25">
        <text>[GlcNAc-(1-&gt;4)-Mur2Ac(oyl-L-Ala-gamma-D-Glu-L-Lys-D-Ala-D-Ala)](n)-di-trans,octa-cis-undecaprenyl diphosphate + beta-D-GlcNAc-(1-&gt;4)-Mur2Ac(oyl-L-Ala-gamma-D-Glu-L-Lys-D-Ala-D-Ala)-di-trans,octa-cis-undecaprenyl diphosphate = [GlcNAc-(1-&gt;4)-Mur2Ac(oyl-L-Ala-gamma-D-Glu-L-Lys-D-Ala-D-Ala)](n+1)-di-trans,octa-cis-undecaprenyl diphosphate + di-trans,octa-cis-undecaprenyl diphosphate + H(+)</text>
        <dbReference type="Rhea" id="RHEA:23708"/>
        <dbReference type="Rhea" id="RHEA-COMP:9602"/>
        <dbReference type="Rhea" id="RHEA-COMP:9603"/>
        <dbReference type="ChEBI" id="CHEBI:15378"/>
        <dbReference type="ChEBI" id="CHEBI:58405"/>
        <dbReference type="ChEBI" id="CHEBI:60033"/>
        <dbReference type="ChEBI" id="CHEBI:78435"/>
        <dbReference type="EC" id="2.4.99.28"/>
    </reaction>
</comment>
<dbReference type="InterPro" id="IPR050396">
    <property type="entry name" value="Glycosyltr_51/Transpeptidase"/>
</dbReference>
<evidence type="ECO:0000256" key="16">
    <source>
        <dbReference type="ARBA" id="ARBA00022968"/>
    </source>
</evidence>
<dbReference type="PANTHER" id="PTHR32282:SF27">
    <property type="entry name" value="PENICILLIN-BINDING PROTEIN 1A"/>
    <property type="match status" value="1"/>
</dbReference>
<dbReference type="NCBIfam" id="TIGR02074">
    <property type="entry name" value="PBP_1a_fam"/>
    <property type="match status" value="1"/>
</dbReference>
<evidence type="ECO:0000259" key="28">
    <source>
        <dbReference type="Pfam" id="PF00905"/>
    </source>
</evidence>
<comment type="pathway">
    <text evidence="2">Cell wall biogenesis; peptidoglycan biosynthesis.</text>
</comment>
<dbReference type="UniPathway" id="UPA00219"/>
<evidence type="ECO:0000256" key="11">
    <source>
        <dbReference type="ARBA" id="ARBA00022676"/>
    </source>
</evidence>
<comment type="similarity">
    <text evidence="4">In the N-terminal section; belongs to the glycosyltransferase 51 family.</text>
</comment>
<dbReference type="GO" id="GO:0046677">
    <property type="term" value="P:response to antibiotic"/>
    <property type="evidence" value="ECO:0007669"/>
    <property type="project" value="UniProtKB-KW"/>
</dbReference>
<dbReference type="GO" id="GO:0009252">
    <property type="term" value="P:peptidoglycan biosynthetic process"/>
    <property type="evidence" value="ECO:0007669"/>
    <property type="project" value="UniProtKB-UniPathway"/>
</dbReference>
<evidence type="ECO:0000256" key="18">
    <source>
        <dbReference type="ARBA" id="ARBA00022989"/>
    </source>
</evidence>
<protein>
    <recommendedName>
        <fullName evidence="6">Penicillin-binding protein 1A</fullName>
        <ecNumber evidence="24">2.4.99.28</ecNumber>
        <ecNumber evidence="5">3.4.16.4</ecNumber>
    </recommendedName>
</protein>
<comment type="catalytic activity">
    <reaction evidence="23">
        <text>Preferential cleavage: (Ac)2-L-Lys-D-Ala-|-D-Ala. Also transpeptidation of peptidyl-alanyl moieties that are N-acyl substituents of D-alanine.</text>
        <dbReference type="EC" id="3.4.16.4"/>
    </reaction>
</comment>
<organism evidence="31 32">
    <name type="scientific">Sulfitobacter brevis</name>
    <dbReference type="NCBI Taxonomy" id="74348"/>
    <lineage>
        <taxon>Bacteria</taxon>
        <taxon>Pseudomonadati</taxon>
        <taxon>Pseudomonadota</taxon>
        <taxon>Alphaproteobacteria</taxon>
        <taxon>Rhodobacterales</taxon>
        <taxon>Roseobacteraceae</taxon>
        <taxon>Sulfitobacter</taxon>
    </lineage>
</organism>
<feature type="domain" description="Penicillin-binding protein transpeptidase" evidence="28">
    <location>
        <begin position="488"/>
        <end position="745"/>
    </location>
</feature>
<dbReference type="EMBL" id="FOMW01000002">
    <property type="protein sequence ID" value="SFD78508.1"/>
    <property type="molecule type" value="Genomic_DNA"/>
</dbReference>
<dbReference type="InterPro" id="IPR036950">
    <property type="entry name" value="PBP_transglycosylase"/>
</dbReference>
<keyword evidence="12" id="KW-0808">Transferase</keyword>
<reference evidence="31 32" key="1">
    <citation type="submission" date="2016-10" db="EMBL/GenBank/DDBJ databases">
        <authorList>
            <person name="de Groot N.N."/>
        </authorList>
    </citation>
    <scope>NUCLEOTIDE SEQUENCE [LARGE SCALE GENOMIC DNA]</scope>
    <source>
        <strain evidence="31 32">DSM 11443</strain>
    </source>
</reference>
<keyword evidence="18 27" id="KW-1133">Transmembrane helix</keyword>
<feature type="domain" description="Penicillin-binding protein OB-like" evidence="30">
    <location>
        <begin position="362"/>
        <end position="486"/>
    </location>
</feature>
<proteinExistence type="inferred from homology"/>
<evidence type="ECO:0000256" key="17">
    <source>
        <dbReference type="ARBA" id="ARBA00022984"/>
    </source>
</evidence>
<evidence type="ECO:0000256" key="1">
    <source>
        <dbReference type="ARBA" id="ARBA00004249"/>
    </source>
</evidence>
<keyword evidence="9" id="KW-0121">Carboxypeptidase</keyword>
<keyword evidence="21" id="KW-0511">Multifunctional enzyme</keyword>
<accession>A0A1I1V946</accession>
<dbReference type="GO" id="GO:0008658">
    <property type="term" value="F:penicillin binding"/>
    <property type="evidence" value="ECO:0007669"/>
    <property type="project" value="InterPro"/>
</dbReference>
<dbReference type="GO" id="GO:0006508">
    <property type="term" value="P:proteolysis"/>
    <property type="evidence" value="ECO:0007669"/>
    <property type="project" value="UniProtKB-KW"/>
</dbReference>
<keyword evidence="13 27" id="KW-0812">Transmembrane</keyword>
<dbReference type="Pfam" id="PF17092">
    <property type="entry name" value="PCB_OB"/>
    <property type="match status" value="1"/>
</dbReference>
<dbReference type="EC" id="3.4.16.4" evidence="5"/>
<evidence type="ECO:0000256" key="4">
    <source>
        <dbReference type="ARBA" id="ARBA00007739"/>
    </source>
</evidence>
<comment type="subcellular location">
    <subcellularLocation>
        <location evidence="1">Cell inner membrane</location>
        <topology evidence="1">Single-pass type II membrane protein</topology>
    </subcellularLocation>
</comment>
<keyword evidence="8" id="KW-0997">Cell inner membrane</keyword>
<evidence type="ECO:0000256" key="8">
    <source>
        <dbReference type="ARBA" id="ARBA00022519"/>
    </source>
</evidence>
<evidence type="ECO:0000256" key="15">
    <source>
        <dbReference type="ARBA" id="ARBA00022960"/>
    </source>
</evidence>
<comment type="pathway">
    <text evidence="26">Glycan biosynthesis.</text>
</comment>
<keyword evidence="22" id="KW-0961">Cell wall biogenesis/degradation</keyword>
<evidence type="ECO:0000256" key="10">
    <source>
        <dbReference type="ARBA" id="ARBA00022670"/>
    </source>
</evidence>
<keyword evidence="11" id="KW-0328">Glycosyltransferase</keyword>
<dbReference type="STRING" id="74348.SAMN04488523_102387"/>
<keyword evidence="32" id="KW-1185">Reference proteome</keyword>
<keyword evidence="7" id="KW-1003">Cell membrane</keyword>
<keyword evidence="15" id="KW-0133">Cell shape</keyword>
<dbReference type="GO" id="GO:0005886">
    <property type="term" value="C:plasma membrane"/>
    <property type="evidence" value="ECO:0007669"/>
    <property type="project" value="UniProtKB-SubCell"/>
</dbReference>